<dbReference type="OrthoDB" id="4062651at2759"/>
<reference evidence="5 6" key="1">
    <citation type="submission" date="2016-10" db="EMBL/GenBank/DDBJ databases">
        <title>Genome sequencing of Aspergillus oryzae BCC7051.</title>
        <authorList>
            <person name="Thammarongtham C."/>
            <person name="Vorapreeda T."/>
            <person name="Nookaew I."/>
            <person name="Srisuk T."/>
            <person name="Land M."/>
            <person name="Jeennor S."/>
            <person name="Laoteng K."/>
        </authorList>
    </citation>
    <scope>NUCLEOTIDE SEQUENCE [LARGE SCALE GENOMIC DNA]</scope>
    <source>
        <strain evidence="5 6">BCC7051</strain>
    </source>
</reference>
<dbReference type="EMBL" id="MKZY01000007">
    <property type="protein sequence ID" value="OOO06612.1"/>
    <property type="molecule type" value="Genomic_DNA"/>
</dbReference>
<dbReference type="InterPro" id="IPR000719">
    <property type="entry name" value="Prot_kinase_dom"/>
</dbReference>
<dbReference type="Pfam" id="PF00069">
    <property type="entry name" value="Pkinase"/>
    <property type="match status" value="1"/>
</dbReference>
<keyword evidence="2" id="KW-0547">Nucleotide-binding</keyword>
<dbReference type="VEuPathDB" id="FungiDB:AO090102000423"/>
<evidence type="ECO:0000313" key="5">
    <source>
        <dbReference type="EMBL" id="OOO06612.1"/>
    </source>
</evidence>
<evidence type="ECO:0000259" key="4">
    <source>
        <dbReference type="PROSITE" id="PS50011"/>
    </source>
</evidence>
<sequence length="305" mass="34019">MSGKRKTLLPKTLHLVHEQDLQDSPTTSISSFIEKPETHLAASSNAAPPKSPGKLLKRDTDLQKCTSKIDKYYTIDQAGLGVLALKDVHHLPFCVIKKYPRNSQKHIRNLKPARHKNLICLFEYAEVQSEMHLVYEYEHIPISLGCLAGSVQFSEVAIATVSREVLEGLQYIHSELRMSHGAINPSNILLTWKGEVKIANIGDSMLNGRTLRDRDLDLKAVGSMVIGLNNRTLLVGAETLDTITAESNLSVSAQEFIDNTKCKSIKELLKDDFLQLATPEGAWNLKPYYLEALPFGFRVGCRIRG</sequence>
<dbReference type="PANTHER" id="PTHR45832:SF22">
    <property type="entry name" value="SERINE_THREONINE-PROTEIN KINASE SAMKA-RELATED"/>
    <property type="match status" value="1"/>
</dbReference>
<dbReference type="Gene3D" id="1.10.510.10">
    <property type="entry name" value="Transferase(Phosphotransferase) domain 1"/>
    <property type="match status" value="1"/>
</dbReference>
<dbReference type="GO" id="GO:0004672">
    <property type="term" value="F:protein kinase activity"/>
    <property type="evidence" value="ECO:0007669"/>
    <property type="project" value="InterPro"/>
</dbReference>
<evidence type="ECO:0000313" key="6">
    <source>
        <dbReference type="Proteomes" id="UP000190312"/>
    </source>
</evidence>
<comment type="similarity">
    <text evidence="1">Belongs to the protein kinase superfamily. STE Ser/Thr protein kinase family. STE20 subfamily.</text>
</comment>
<evidence type="ECO:0000256" key="3">
    <source>
        <dbReference type="ARBA" id="ARBA00022840"/>
    </source>
</evidence>
<feature type="domain" description="Protein kinase" evidence="4">
    <location>
        <begin position="69"/>
        <end position="305"/>
    </location>
</feature>
<evidence type="ECO:0000256" key="1">
    <source>
        <dbReference type="ARBA" id="ARBA00008874"/>
    </source>
</evidence>
<dbReference type="InterPro" id="IPR051931">
    <property type="entry name" value="PAK3-like"/>
</dbReference>
<dbReference type="InterPro" id="IPR011009">
    <property type="entry name" value="Kinase-like_dom_sf"/>
</dbReference>
<proteinExistence type="inferred from homology"/>
<evidence type="ECO:0000256" key="2">
    <source>
        <dbReference type="ARBA" id="ARBA00022741"/>
    </source>
</evidence>
<protein>
    <submittedName>
        <fullName evidence="5">Protein kinase</fullName>
    </submittedName>
</protein>
<dbReference type="PROSITE" id="PS50011">
    <property type="entry name" value="PROTEIN_KINASE_DOM"/>
    <property type="match status" value="1"/>
</dbReference>
<dbReference type="PANTHER" id="PTHR45832">
    <property type="entry name" value="SERINE/THREONINE-PROTEIN KINASE SAMKA-RELATED-RELATED"/>
    <property type="match status" value="1"/>
</dbReference>
<dbReference type="GO" id="GO:0005524">
    <property type="term" value="F:ATP binding"/>
    <property type="evidence" value="ECO:0007669"/>
    <property type="project" value="UniProtKB-KW"/>
</dbReference>
<name>A0A1S9DBZ0_ASPOZ</name>
<dbReference type="SMART" id="SM00220">
    <property type="entry name" value="S_TKc"/>
    <property type="match status" value="1"/>
</dbReference>
<dbReference type="Proteomes" id="UP000190312">
    <property type="component" value="Unassembled WGS sequence"/>
</dbReference>
<comment type="caution">
    <text evidence="5">The sequence shown here is derived from an EMBL/GenBank/DDBJ whole genome shotgun (WGS) entry which is preliminary data.</text>
</comment>
<organism evidence="5 6">
    <name type="scientific">Aspergillus oryzae</name>
    <name type="common">Yellow koji mold</name>
    <dbReference type="NCBI Taxonomy" id="5062"/>
    <lineage>
        <taxon>Eukaryota</taxon>
        <taxon>Fungi</taxon>
        <taxon>Dikarya</taxon>
        <taxon>Ascomycota</taxon>
        <taxon>Pezizomycotina</taxon>
        <taxon>Eurotiomycetes</taxon>
        <taxon>Eurotiomycetidae</taxon>
        <taxon>Eurotiales</taxon>
        <taxon>Aspergillaceae</taxon>
        <taxon>Aspergillus</taxon>
        <taxon>Aspergillus subgen. Circumdati</taxon>
    </lineage>
</organism>
<keyword evidence="5" id="KW-0418">Kinase</keyword>
<gene>
    <name evidence="5" type="ORF">OAory_01088150</name>
</gene>
<dbReference type="SUPFAM" id="SSF56112">
    <property type="entry name" value="Protein kinase-like (PK-like)"/>
    <property type="match status" value="1"/>
</dbReference>
<accession>A0A1S9DBZ0</accession>
<keyword evidence="5" id="KW-0808">Transferase</keyword>
<dbReference type="AlphaFoldDB" id="A0A1S9DBZ0"/>
<keyword evidence="3" id="KW-0067">ATP-binding</keyword>